<dbReference type="Pfam" id="PF08450">
    <property type="entry name" value="SGL"/>
    <property type="match status" value="1"/>
</dbReference>
<keyword evidence="3" id="KW-0479">Metal-binding</keyword>
<protein>
    <submittedName>
        <fullName evidence="5">Gluconolactonase</fullName>
        <ecNumber evidence="5">3.1.1.17</ecNumber>
    </submittedName>
</protein>
<dbReference type="STRING" id="391735.Veis_0919"/>
<feature type="active site" description="Proton donor/acceptor" evidence="2">
    <location>
        <position position="204"/>
    </location>
</feature>
<feature type="binding site" evidence="3">
    <location>
        <position position="204"/>
    </location>
    <ligand>
        <name>a divalent metal cation</name>
        <dbReference type="ChEBI" id="CHEBI:60240"/>
    </ligand>
</feature>
<dbReference type="GO" id="GO:0004341">
    <property type="term" value="F:gluconolactonase activity"/>
    <property type="evidence" value="ECO:0007669"/>
    <property type="project" value="UniProtKB-EC"/>
</dbReference>
<dbReference type="SUPFAM" id="SSF63829">
    <property type="entry name" value="Calcium-dependent phosphotriesterase"/>
    <property type="match status" value="1"/>
</dbReference>
<dbReference type="EC" id="3.1.1.17" evidence="5"/>
<evidence type="ECO:0000313" key="6">
    <source>
        <dbReference type="Proteomes" id="UP000000374"/>
    </source>
</evidence>
<comment type="cofactor">
    <cofactor evidence="3">
        <name>Zn(2+)</name>
        <dbReference type="ChEBI" id="CHEBI:29105"/>
    </cofactor>
    <text evidence="3">Binds 1 divalent metal cation per subunit.</text>
</comment>
<keyword evidence="6" id="KW-1185">Reference proteome</keyword>
<dbReference type="EMBL" id="CP000542">
    <property type="protein sequence ID" value="ABM56698.1"/>
    <property type="molecule type" value="Genomic_DNA"/>
</dbReference>
<dbReference type="InterPro" id="IPR005511">
    <property type="entry name" value="SMP-30"/>
</dbReference>
<evidence type="ECO:0000256" key="1">
    <source>
        <dbReference type="ARBA" id="ARBA00008853"/>
    </source>
</evidence>
<dbReference type="PANTHER" id="PTHR10907:SF47">
    <property type="entry name" value="REGUCALCIN"/>
    <property type="match status" value="1"/>
</dbReference>
<evidence type="ECO:0000256" key="3">
    <source>
        <dbReference type="PIRSR" id="PIRSR605511-2"/>
    </source>
</evidence>
<feature type="binding site" evidence="3">
    <location>
        <position position="93"/>
    </location>
    <ligand>
        <name>substrate</name>
    </ligand>
</feature>
<keyword evidence="3" id="KW-0862">Zinc</keyword>
<comment type="similarity">
    <text evidence="1">Belongs to the SMP-30/CGR1 family.</text>
</comment>
<sequence>MGSGCGEGALWVEAEQALYWTDVTRFLLHRLSARDGCIKSWFFEEPVVALSRTDRAGCLLVALGSRLLLWTPATDERVDHGARLRGWPQVRFNEGRSGPEGRFWVGSMRNNVNPDGTVRDAGGSEGVLMSVGRDAHSATVHQTGFGIANTLCWTPDQRCLIFGDTLANTLYCADYRADWADQDGGGVLGQRRILFTGFGRGLPDGSAIDAQGFVWNCRFGGGCVVRIAPDGALDRIIEAPTHNPTTCAFGGPDYRTLYVTSARIGTAAGDRLAGGVFALRTEVPGLPSFAFQCA</sequence>
<proteinExistence type="inferred from homology"/>
<dbReference type="AlphaFoldDB" id="A1WGE1"/>
<dbReference type="KEGG" id="vei:Veis_0919"/>
<dbReference type="Proteomes" id="UP000000374">
    <property type="component" value="Chromosome"/>
</dbReference>
<dbReference type="PRINTS" id="PR01790">
    <property type="entry name" value="SMP30FAMILY"/>
</dbReference>
<dbReference type="GO" id="GO:0019853">
    <property type="term" value="P:L-ascorbic acid biosynthetic process"/>
    <property type="evidence" value="ECO:0007669"/>
    <property type="project" value="TreeGrafter"/>
</dbReference>
<evidence type="ECO:0000256" key="2">
    <source>
        <dbReference type="PIRSR" id="PIRSR605511-1"/>
    </source>
</evidence>
<keyword evidence="5" id="KW-0378">Hydrolase</keyword>
<feature type="domain" description="SMP-30/Gluconolactonase/LRE-like region" evidence="4">
    <location>
        <begin position="5"/>
        <end position="263"/>
    </location>
</feature>
<dbReference type="HOGENOM" id="CLU_036110_3_1_4"/>
<feature type="binding site" evidence="3">
    <location>
        <position position="149"/>
    </location>
    <ligand>
        <name>a divalent metal cation</name>
        <dbReference type="ChEBI" id="CHEBI:60240"/>
    </ligand>
</feature>
<accession>A1WGE1</accession>
<reference evidence="6" key="1">
    <citation type="submission" date="2006-12" db="EMBL/GenBank/DDBJ databases">
        <title>Complete sequence of chromosome 1 of Verminephrobacter eiseniae EF01-2.</title>
        <authorList>
            <person name="Copeland A."/>
            <person name="Lucas S."/>
            <person name="Lapidus A."/>
            <person name="Barry K."/>
            <person name="Detter J.C."/>
            <person name="Glavina del Rio T."/>
            <person name="Dalin E."/>
            <person name="Tice H."/>
            <person name="Pitluck S."/>
            <person name="Chertkov O."/>
            <person name="Brettin T."/>
            <person name="Bruce D."/>
            <person name="Han C."/>
            <person name="Tapia R."/>
            <person name="Gilna P."/>
            <person name="Schmutz J."/>
            <person name="Larimer F."/>
            <person name="Land M."/>
            <person name="Hauser L."/>
            <person name="Kyrpides N."/>
            <person name="Kim E."/>
            <person name="Stahl D."/>
            <person name="Richardson P."/>
        </authorList>
    </citation>
    <scope>NUCLEOTIDE SEQUENCE [LARGE SCALE GENOMIC DNA]</scope>
    <source>
        <strain evidence="6">EF01-2</strain>
    </source>
</reference>
<gene>
    <name evidence="5" type="ordered locus">Veis_0919</name>
</gene>
<dbReference type="GO" id="GO:0005509">
    <property type="term" value="F:calcium ion binding"/>
    <property type="evidence" value="ECO:0007669"/>
    <property type="project" value="TreeGrafter"/>
</dbReference>
<dbReference type="eggNOG" id="COG3386">
    <property type="taxonomic scope" value="Bacteria"/>
</dbReference>
<feature type="binding site" evidence="3">
    <location>
        <position position="7"/>
    </location>
    <ligand>
        <name>a divalent metal cation</name>
        <dbReference type="ChEBI" id="CHEBI:60240"/>
    </ligand>
</feature>
<dbReference type="PANTHER" id="PTHR10907">
    <property type="entry name" value="REGUCALCIN"/>
    <property type="match status" value="1"/>
</dbReference>
<evidence type="ECO:0000313" key="5">
    <source>
        <dbReference type="EMBL" id="ABM56698.1"/>
    </source>
</evidence>
<dbReference type="Gene3D" id="2.120.10.30">
    <property type="entry name" value="TolB, C-terminal domain"/>
    <property type="match status" value="1"/>
</dbReference>
<name>A1WGE1_VEREI</name>
<organism evidence="5 6">
    <name type="scientific">Verminephrobacter eiseniae (strain EF01-2)</name>
    <dbReference type="NCBI Taxonomy" id="391735"/>
    <lineage>
        <taxon>Bacteria</taxon>
        <taxon>Pseudomonadati</taxon>
        <taxon>Pseudomonadota</taxon>
        <taxon>Betaproteobacteria</taxon>
        <taxon>Burkholderiales</taxon>
        <taxon>Comamonadaceae</taxon>
        <taxon>Verminephrobacter</taxon>
    </lineage>
</organism>
<feature type="binding site" evidence="3">
    <location>
        <position position="91"/>
    </location>
    <ligand>
        <name>substrate</name>
    </ligand>
</feature>
<evidence type="ECO:0000259" key="4">
    <source>
        <dbReference type="Pfam" id="PF08450"/>
    </source>
</evidence>
<dbReference type="InterPro" id="IPR011042">
    <property type="entry name" value="6-blade_b-propeller_TolB-like"/>
</dbReference>
<dbReference type="InterPro" id="IPR013658">
    <property type="entry name" value="SGL"/>
</dbReference>